<keyword evidence="2 5" id="KW-0812">Transmembrane</keyword>
<dbReference type="GO" id="GO:0016020">
    <property type="term" value="C:membrane"/>
    <property type="evidence" value="ECO:0007669"/>
    <property type="project" value="UniProtKB-SubCell"/>
</dbReference>
<name>A0ABD3Y1J3_SINWO</name>
<feature type="transmembrane region" description="Helical" evidence="5">
    <location>
        <begin position="64"/>
        <end position="89"/>
    </location>
</feature>
<evidence type="ECO:0000256" key="5">
    <source>
        <dbReference type="SAM" id="Phobius"/>
    </source>
</evidence>
<feature type="transmembrane region" description="Helical" evidence="5">
    <location>
        <begin position="140"/>
        <end position="158"/>
    </location>
</feature>
<evidence type="ECO:0000256" key="3">
    <source>
        <dbReference type="ARBA" id="ARBA00022989"/>
    </source>
</evidence>
<dbReference type="Proteomes" id="UP001634394">
    <property type="component" value="Unassembled WGS sequence"/>
</dbReference>
<feature type="transmembrane region" description="Helical" evidence="5">
    <location>
        <begin position="7"/>
        <end position="30"/>
    </location>
</feature>
<reference evidence="6 7" key="1">
    <citation type="submission" date="2024-11" db="EMBL/GenBank/DDBJ databases">
        <title>Chromosome-level genome assembly of the freshwater bivalve Anodonta woodiana.</title>
        <authorList>
            <person name="Chen X."/>
        </authorList>
    </citation>
    <scope>NUCLEOTIDE SEQUENCE [LARGE SCALE GENOMIC DNA]</scope>
    <source>
        <strain evidence="6">MN2024</strain>
        <tissue evidence="6">Gills</tissue>
    </source>
</reference>
<accession>A0ABD3Y1J3</accession>
<gene>
    <name evidence="6" type="ORF">ACJMK2_003802</name>
</gene>
<evidence type="ECO:0000313" key="7">
    <source>
        <dbReference type="Proteomes" id="UP001634394"/>
    </source>
</evidence>
<evidence type="ECO:0000256" key="2">
    <source>
        <dbReference type="ARBA" id="ARBA00022692"/>
    </source>
</evidence>
<dbReference type="Gene3D" id="1.20.140.150">
    <property type="match status" value="1"/>
</dbReference>
<evidence type="ECO:0000313" key="6">
    <source>
        <dbReference type="EMBL" id="KAL3891543.1"/>
    </source>
</evidence>
<dbReference type="PANTHER" id="PTHR10671:SF108">
    <property type="entry name" value="CLAUDIN FAMILY PROTEIN-RELATED"/>
    <property type="match status" value="1"/>
</dbReference>
<feature type="transmembrane region" description="Helical" evidence="5">
    <location>
        <begin position="110"/>
        <end position="128"/>
    </location>
</feature>
<sequence length="168" mass="17510">MEGVINFVAMGICALALILDIVAIALPSWFSDSYGSYGLWKSCSSGNKCVDLVLDADGSGFTKYFIMAIRGLTIVGVLLLAAAVGMTVLKLFVMKDKLVLSSWASGSANTAGSLIMIAVVLFVVKTLALSQQKPEVLGDGFRVAVAAGVISIVAGILFKLGKDKTVEA</sequence>
<dbReference type="PANTHER" id="PTHR10671">
    <property type="entry name" value="EPITHELIAL MEMBRANE PROTEIN-RELATED"/>
    <property type="match status" value="1"/>
</dbReference>
<dbReference type="EMBL" id="JBJQND010000001">
    <property type="protein sequence ID" value="KAL3891543.1"/>
    <property type="molecule type" value="Genomic_DNA"/>
</dbReference>
<organism evidence="6 7">
    <name type="scientific">Sinanodonta woodiana</name>
    <name type="common">Chinese pond mussel</name>
    <name type="synonym">Anodonta woodiana</name>
    <dbReference type="NCBI Taxonomy" id="1069815"/>
    <lineage>
        <taxon>Eukaryota</taxon>
        <taxon>Metazoa</taxon>
        <taxon>Spiralia</taxon>
        <taxon>Lophotrochozoa</taxon>
        <taxon>Mollusca</taxon>
        <taxon>Bivalvia</taxon>
        <taxon>Autobranchia</taxon>
        <taxon>Heteroconchia</taxon>
        <taxon>Palaeoheterodonta</taxon>
        <taxon>Unionida</taxon>
        <taxon>Unionoidea</taxon>
        <taxon>Unionidae</taxon>
        <taxon>Unioninae</taxon>
        <taxon>Sinanodonta</taxon>
    </lineage>
</organism>
<dbReference type="InterPro" id="IPR050579">
    <property type="entry name" value="PMP-22/EMP/MP20-like"/>
</dbReference>
<proteinExistence type="predicted"/>
<comment type="caution">
    <text evidence="6">The sequence shown here is derived from an EMBL/GenBank/DDBJ whole genome shotgun (WGS) entry which is preliminary data.</text>
</comment>
<keyword evidence="7" id="KW-1185">Reference proteome</keyword>
<evidence type="ECO:0000256" key="4">
    <source>
        <dbReference type="ARBA" id="ARBA00023136"/>
    </source>
</evidence>
<keyword evidence="4 5" id="KW-0472">Membrane</keyword>
<protein>
    <submittedName>
        <fullName evidence="6">Uncharacterized protein</fullName>
    </submittedName>
</protein>
<evidence type="ECO:0000256" key="1">
    <source>
        <dbReference type="ARBA" id="ARBA00004141"/>
    </source>
</evidence>
<dbReference type="AlphaFoldDB" id="A0ABD3Y1J3"/>
<keyword evidence="3 5" id="KW-1133">Transmembrane helix</keyword>
<comment type="subcellular location">
    <subcellularLocation>
        <location evidence="1">Membrane</location>
        <topology evidence="1">Multi-pass membrane protein</topology>
    </subcellularLocation>
</comment>